<name>A0A4Q9PHE6_9APHY</name>
<dbReference type="Proteomes" id="UP000292082">
    <property type="component" value="Unassembled WGS sequence"/>
</dbReference>
<evidence type="ECO:0000313" key="3">
    <source>
        <dbReference type="Proteomes" id="UP000292082"/>
    </source>
</evidence>
<protein>
    <submittedName>
        <fullName evidence="2">Uncharacterized protein</fullName>
    </submittedName>
</protein>
<dbReference type="EMBL" id="ML145227">
    <property type="protein sequence ID" value="TBU53032.1"/>
    <property type="molecule type" value="Genomic_DNA"/>
</dbReference>
<proteinExistence type="predicted"/>
<feature type="region of interest" description="Disordered" evidence="1">
    <location>
        <begin position="1"/>
        <end position="41"/>
    </location>
</feature>
<evidence type="ECO:0000313" key="2">
    <source>
        <dbReference type="EMBL" id="TBU53032.1"/>
    </source>
</evidence>
<organism evidence="2 3">
    <name type="scientific">Dichomitus squalens</name>
    <dbReference type="NCBI Taxonomy" id="114155"/>
    <lineage>
        <taxon>Eukaryota</taxon>
        <taxon>Fungi</taxon>
        <taxon>Dikarya</taxon>
        <taxon>Basidiomycota</taxon>
        <taxon>Agaricomycotina</taxon>
        <taxon>Agaricomycetes</taxon>
        <taxon>Polyporales</taxon>
        <taxon>Polyporaceae</taxon>
        <taxon>Dichomitus</taxon>
    </lineage>
</organism>
<evidence type="ECO:0000256" key="1">
    <source>
        <dbReference type="SAM" id="MobiDB-lite"/>
    </source>
</evidence>
<accession>A0A4Q9PHE6</accession>
<keyword evidence="3" id="KW-1185">Reference proteome</keyword>
<dbReference type="AlphaFoldDB" id="A0A4Q9PHE6"/>
<feature type="compositionally biased region" description="Low complexity" evidence="1">
    <location>
        <begin position="22"/>
        <end position="39"/>
    </location>
</feature>
<gene>
    <name evidence="2" type="ORF">BD310DRAFT_938818</name>
</gene>
<reference evidence="2 3" key="1">
    <citation type="submission" date="2019-01" db="EMBL/GenBank/DDBJ databases">
        <title>Draft genome sequences of three monokaryotic isolates of the white-rot basidiomycete fungus Dichomitus squalens.</title>
        <authorList>
            <consortium name="DOE Joint Genome Institute"/>
            <person name="Lopez S.C."/>
            <person name="Andreopoulos B."/>
            <person name="Pangilinan J."/>
            <person name="Lipzen A."/>
            <person name="Riley R."/>
            <person name="Ahrendt S."/>
            <person name="Ng V."/>
            <person name="Barry K."/>
            <person name="Daum C."/>
            <person name="Grigoriev I.V."/>
            <person name="Hilden K.S."/>
            <person name="Makela M.R."/>
            <person name="de Vries R.P."/>
        </authorList>
    </citation>
    <scope>NUCLEOTIDE SEQUENCE [LARGE SCALE GENOMIC DNA]</scope>
    <source>
        <strain evidence="2 3">CBS 464.89</strain>
    </source>
</reference>
<sequence length="86" mass="9213">MGGGFNLPAGQQSGRGQPPPRSISHVGVSTSTGSGTSSSLKRTAEVMQCVSYARSGTRFEHVLGGLLRWIVLYDEWSSCRAWASRL</sequence>